<organism evidence="2 3">
    <name type="scientific">Symbiochloris irregularis</name>
    <dbReference type="NCBI Taxonomy" id="706552"/>
    <lineage>
        <taxon>Eukaryota</taxon>
        <taxon>Viridiplantae</taxon>
        <taxon>Chlorophyta</taxon>
        <taxon>core chlorophytes</taxon>
        <taxon>Trebouxiophyceae</taxon>
        <taxon>Trebouxiales</taxon>
        <taxon>Trebouxiaceae</taxon>
        <taxon>Symbiochloris</taxon>
    </lineage>
</organism>
<protein>
    <recommendedName>
        <fullName evidence="1">F-box domain-containing protein</fullName>
    </recommendedName>
</protein>
<dbReference type="InterPro" id="IPR036047">
    <property type="entry name" value="F-box-like_dom_sf"/>
</dbReference>
<dbReference type="Gene3D" id="1.20.1280.50">
    <property type="match status" value="1"/>
</dbReference>
<dbReference type="PANTHER" id="PTHR48218">
    <property type="entry name" value="F-BOX DOMAIN CONTAINING PROTEIN"/>
    <property type="match status" value="1"/>
</dbReference>
<keyword evidence="3" id="KW-1185">Reference proteome</keyword>
<comment type="caution">
    <text evidence="2">The sequence shown here is derived from an EMBL/GenBank/DDBJ whole genome shotgun (WGS) entry which is preliminary data.</text>
</comment>
<reference evidence="2 3" key="1">
    <citation type="journal article" date="2024" name="Nat. Commun.">
        <title>Phylogenomics reveals the evolutionary origins of lichenization in chlorophyte algae.</title>
        <authorList>
            <person name="Puginier C."/>
            <person name="Libourel C."/>
            <person name="Otte J."/>
            <person name="Skaloud P."/>
            <person name="Haon M."/>
            <person name="Grisel S."/>
            <person name="Petersen M."/>
            <person name="Berrin J.G."/>
            <person name="Delaux P.M."/>
            <person name="Dal Grande F."/>
            <person name="Keller J."/>
        </authorList>
    </citation>
    <scope>NUCLEOTIDE SEQUENCE [LARGE SCALE GENOMIC DNA]</scope>
    <source>
        <strain evidence="2 3">SAG 2036</strain>
    </source>
</reference>
<evidence type="ECO:0000313" key="2">
    <source>
        <dbReference type="EMBL" id="KAK9806004.1"/>
    </source>
</evidence>
<accession>A0AAW1P8K6</accession>
<dbReference type="AlphaFoldDB" id="A0AAW1P8K6"/>
<evidence type="ECO:0000313" key="3">
    <source>
        <dbReference type="Proteomes" id="UP001465755"/>
    </source>
</evidence>
<dbReference type="SUPFAM" id="SSF81383">
    <property type="entry name" value="F-box domain"/>
    <property type="match status" value="1"/>
</dbReference>
<feature type="domain" description="F-box" evidence="1">
    <location>
        <begin position="21"/>
        <end position="59"/>
    </location>
</feature>
<gene>
    <name evidence="2" type="ORF">WJX73_003769</name>
</gene>
<dbReference type="InterPro" id="IPR001810">
    <property type="entry name" value="F-box_dom"/>
</dbReference>
<sequence>MNTPTETETSPAQEEVIRNTDLLQEICKHLGPKDLQVCSRVSHAFRQAAVQNAIWEPLCEALWSDKKCVPARDRTELSARQRYRLSLLQAKDIEISSAELCSLTWLFRFKRSAGDYWVSMDPFWTREGPLCKRTFTENGEYTAVQPDPFTHDFAFRWRFAKTKQGKKGHYIKVNNFPSLVLSRTKNWGWRMENEWVVMAGPVHDSDDSKDCREALL</sequence>
<proteinExistence type="predicted"/>
<name>A0AAW1P8K6_9CHLO</name>
<dbReference type="Proteomes" id="UP001465755">
    <property type="component" value="Unassembled WGS sequence"/>
</dbReference>
<dbReference type="EMBL" id="JALJOQ010000039">
    <property type="protein sequence ID" value="KAK9806004.1"/>
    <property type="molecule type" value="Genomic_DNA"/>
</dbReference>
<dbReference type="Pfam" id="PF12937">
    <property type="entry name" value="F-box-like"/>
    <property type="match status" value="1"/>
</dbReference>
<evidence type="ECO:0000259" key="1">
    <source>
        <dbReference type="Pfam" id="PF12937"/>
    </source>
</evidence>
<dbReference type="PANTHER" id="PTHR48218:SF3">
    <property type="entry name" value="OS07G0170800 PROTEIN"/>
    <property type="match status" value="1"/>
</dbReference>